<organism evidence="1">
    <name type="scientific">Cacopsylla melanoneura</name>
    <dbReference type="NCBI Taxonomy" id="428564"/>
    <lineage>
        <taxon>Eukaryota</taxon>
        <taxon>Metazoa</taxon>
        <taxon>Ecdysozoa</taxon>
        <taxon>Arthropoda</taxon>
        <taxon>Hexapoda</taxon>
        <taxon>Insecta</taxon>
        <taxon>Pterygota</taxon>
        <taxon>Neoptera</taxon>
        <taxon>Paraneoptera</taxon>
        <taxon>Hemiptera</taxon>
        <taxon>Sternorrhyncha</taxon>
        <taxon>Psylloidea</taxon>
        <taxon>Psyllidae</taxon>
        <taxon>Psyllinae</taxon>
        <taxon>Cacopsylla</taxon>
    </lineage>
</organism>
<sequence>MSCVFCINMLPTCSRQSSSRMITLSEDTFFWFLGSGFMCGDRLISTWEIISVVFVGLSSSAHNRSIVVERFLVRSSGTLLYDNDPCLYNIYIIVQEVGFYLFWY</sequence>
<proteinExistence type="predicted"/>
<evidence type="ECO:0000313" key="1">
    <source>
        <dbReference type="EMBL" id="CAG6743870.1"/>
    </source>
</evidence>
<name>A0A8D8ZAB9_9HEMI</name>
<reference evidence="1" key="1">
    <citation type="submission" date="2021-05" db="EMBL/GenBank/DDBJ databases">
        <authorList>
            <person name="Alioto T."/>
            <person name="Alioto T."/>
            <person name="Gomez Garrido J."/>
        </authorList>
    </citation>
    <scope>NUCLEOTIDE SEQUENCE</scope>
</reference>
<dbReference type="EMBL" id="HBUF01455137">
    <property type="protein sequence ID" value="CAG6743870.1"/>
    <property type="molecule type" value="Transcribed_RNA"/>
</dbReference>
<protein>
    <submittedName>
        <fullName evidence="1">Uncharacterized protein</fullName>
    </submittedName>
</protein>
<dbReference type="AlphaFoldDB" id="A0A8D8ZAB9"/>
<accession>A0A8D8ZAB9</accession>